<comment type="caution">
    <text evidence="2">The sequence shown here is derived from an EMBL/GenBank/DDBJ whole genome shotgun (WGS) entry which is preliminary data.</text>
</comment>
<dbReference type="Proteomes" id="UP000266743">
    <property type="component" value="Chromosome 11"/>
</dbReference>
<evidence type="ECO:0000256" key="1">
    <source>
        <dbReference type="SAM" id="MobiDB-lite"/>
    </source>
</evidence>
<feature type="region of interest" description="Disordered" evidence="1">
    <location>
        <begin position="195"/>
        <end position="250"/>
    </location>
</feature>
<organism evidence="2">
    <name type="scientific">Trypanosoma brucei equiperdum</name>
    <dbReference type="NCBI Taxonomy" id="630700"/>
    <lineage>
        <taxon>Eukaryota</taxon>
        <taxon>Discoba</taxon>
        <taxon>Euglenozoa</taxon>
        <taxon>Kinetoplastea</taxon>
        <taxon>Metakinetoplastina</taxon>
        <taxon>Trypanosomatida</taxon>
        <taxon>Trypanosomatidae</taxon>
        <taxon>Trypanosoma</taxon>
    </lineage>
</organism>
<dbReference type="AlphaFoldDB" id="A0A3L6KUT8"/>
<accession>A0A3L6KUT8</accession>
<feature type="compositionally biased region" description="Polar residues" evidence="1">
    <location>
        <begin position="26"/>
        <end position="43"/>
    </location>
</feature>
<proteinExistence type="predicted"/>
<feature type="region of interest" description="Disordered" evidence="1">
    <location>
        <begin position="22"/>
        <end position="68"/>
    </location>
</feature>
<gene>
    <name evidence="2" type="ORF">DPX39_110070900</name>
</gene>
<reference evidence="2" key="1">
    <citation type="submission" date="2018-09" db="EMBL/GenBank/DDBJ databases">
        <title>whole genome sequence of T. equiperdum IVM-t1 strain.</title>
        <authorList>
            <person name="Suganuma K."/>
        </authorList>
    </citation>
    <scope>NUCLEOTIDE SEQUENCE [LARGE SCALE GENOMIC DNA]</scope>
    <source>
        <strain evidence="2">IVM-t1</strain>
    </source>
</reference>
<evidence type="ECO:0000313" key="2">
    <source>
        <dbReference type="EMBL" id="RHW67608.1"/>
    </source>
</evidence>
<sequence length="772" mass="86041">MDPLLLSREELEEAQRAIKRRRDTIRTATTERIQTELQPTGSGSLAKRTVPNSIPDKEKAESNSGVVKKLKEELRRRTEELENSVNEQRRAREEYKHLKSVFESFVVEVCEREEAYKIVFSKAYEEVEKHKKHCEGLQRQLEERSSTTTVAATVQVPVADTTTPPVAVGSRTLHEIIDQFRTMIDELECRVGCHGSDDNQSRVAATDISNPDKHRRSAATGTRNRAEQKQKQQVSEGKHQLQPHGQNDQPMEEVVGVVSGSVVPARGAAVLSRPQAPVARSAVSAPKKRRAAKSESAAAVKRAAAEKCNQASTSSLFTSFSTLSERPKKSEVNFGSEPIEDYLALLKKTDLSKVDVLRRELMNFCNSDVNVVATYVVEHFLRKALLTPPMTALWNETVEAMHIDVDVFPAFVRLVVRKLVHLLGPDTAVSAGNTLDHSPQLQRLSLVLRLACVVRLRETESGGDALFFAFYESTISALRSWRLSSTAEGQRDVLKLWMIAVRHLYGFVEDFHMLTRYYANTDGVMEALTLPKLLTCYAVRAVMGNCYFIPSAQPSLVEVEADVQLWTTFCDAMDWSGSELPIDGIGAAAVNILSHSTDERSRGEALLSLRLLVLQKGFGFLQSLTERLRVASGDVDVDEAFAELFSLAVVDLQLEDPLDDQWDRAMSFFMDYLYNCSVEQVNSVEELLTGCKEAHLLVLRAVFQLCSGTGALAEQRVEHATRALRWLKALRVGLDRSARGVASSPLTSVSKGHLLDRTSLGKDLVYLCRHDL</sequence>
<name>A0A3L6KUT8_9TRYP</name>
<dbReference type="EMBL" id="QSBY01000011">
    <property type="protein sequence ID" value="RHW67608.1"/>
    <property type="molecule type" value="Genomic_DNA"/>
</dbReference>
<protein>
    <submittedName>
        <fullName evidence="2">Uncharacterized protein</fullName>
    </submittedName>
</protein>